<keyword evidence="2" id="KW-1185">Reference proteome</keyword>
<protein>
    <submittedName>
        <fullName evidence="1">Uncharacterized protein</fullName>
    </submittedName>
</protein>
<evidence type="ECO:0000313" key="2">
    <source>
        <dbReference type="Proteomes" id="UP000001122"/>
    </source>
</evidence>
<proteinExistence type="predicted"/>
<sequence length="35" mass="3793">MTTQWRARAFFVPVLGYTSMADRAGASQGALDGLF</sequence>
<dbReference type="AlphaFoldDB" id="A7ZR97"/>
<dbReference type="KEGG" id="ecw:EcE24377A_3319"/>
<name>A7ZR97_ECO24</name>
<gene>
    <name evidence="1" type="ordered locus">EcE24377A_3319</name>
</gene>
<accession>A7ZR97</accession>
<dbReference type="Proteomes" id="UP000001122">
    <property type="component" value="Chromosome"/>
</dbReference>
<evidence type="ECO:0000313" key="1">
    <source>
        <dbReference type="EMBL" id="ABV16903.1"/>
    </source>
</evidence>
<organism evidence="1 2">
    <name type="scientific">Escherichia coli O139:H28 (strain E24377A / ETEC)</name>
    <dbReference type="NCBI Taxonomy" id="331111"/>
    <lineage>
        <taxon>Bacteria</taxon>
        <taxon>Pseudomonadati</taxon>
        <taxon>Pseudomonadota</taxon>
        <taxon>Gammaproteobacteria</taxon>
        <taxon>Enterobacterales</taxon>
        <taxon>Enterobacteriaceae</taxon>
        <taxon>Escherichia</taxon>
    </lineage>
</organism>
<reference evidence="2" key="1">
    <citation type="journal article" date="2008" name="J. Bacteriol.">
        <title>The pangenome structure of Escherichia coli: comparative genomic analysis of E. coli commensal and pathogenic isolates.</title>
        <authorList>
            <person name="Rasko D.A."/>
            <person name="Rosovitz M.J."/>
            <person name="Myers G.S."/>
            <person name="Mongodin E.F."/>
            <person name="Fricke W.F."/>
            <person name="Gajer P."/>
            <person name="Crabtree J."/>
            <person name="Sebaihia M."/>
            <person name="Thomson N.R."/>
            <person name="Chaudhuri R."/>
            <person name="Henderson I.R."/>
            <person name="Sperandio V."/>
            <person name="Ravel J."/>
        </authorList>
    </citation>
    <scope>NUCLEOTIDE SEQUENCE [LARGE SCALE GENOMIC DNA]</scope>
    <source>
        <strain evidence="2">E24377A / ETEC</strain>
    </source>
</reference>
<dbReference type="EMBL" id="CP000800">
    <property type="protein sequence ID" value="ABV16903.1"/>
    <property type="molecule type" value="Genomic_DNA"/>
</dbReference>
<dbReference type="HOGENOM" id="CLU_3364687_0_0_6"/>